<dbReference type="PANTHER" id="PTHR42926:SF1">
    <property type="entry name" value="CIRCADIAN CLOCK OSCILLATOR PROTEIN KAIC 1"/>
    <property type="match status" value="1"/>
</dbReference>
<dbReference type="Pfam" id="PF06745">
    <property type="entry name" value="ATPase"/>
    <property type="match status" value="1"/>
</dbReference>
<organism evidence="2 3">
    <name type="scientific">Maioricimonas rarisocia</name>
    <dbReference type="NCBI Taxonomy" id="2528026"/>
    <lineage>
        <taxon>Bacteria</taxon>
        <taxon>Pseudomonadati</taxon>
        <taxon>Planctomycetota</taxon>
        <taxon>Planctomycetia</taxon>
        <taxon>Planctomycetales</taxon>
        <taxon>Planctomycetaceae</taxon>
        <taxon>Maioricimonas</taxon>
    </lineage>
</organism>
<keyword evidence="3" id="KW-1185">Reference proteome</keyword>
<dbReference type="KEGG" id="mri:Mal4_58760"/>
<accession>A0A517ZG96</accession>
<dbReference type="PANTHER" id="PTHR42926">
    <property type="match status" value="1"/>
</dbReference>
<gene>
    <name evidence="2" type="ORF">Mal4_58760</name>
</gene>
<dbReference type="EMBL" id="CP036275">
    <property type="protein sequence ID" value="QDU41508.1"/>
    <property type="molecule type" value="Genomic_DNA"/>
</dbReference>
<dbReference type="AlphaFoldDB" id="A0A517ZG96"/>
<name>A0A517ZG96_9PLAN</name>
<proteinExistence type="predicted"/>
<evidence type="ECO:0000259" key="1">
    <source>
        <dbReference type="Pfam" id="PF06745"/>
    </source>
</evidence>
<sequence length="325" mass="36641">MVTTIRDSYLQDLPTTSHASTRPRNDTVLTMADTSRIKTGIDQLDEMLGGGLLPGTLTVVMGATGIGKTQLGLQFAHQGQAQEGETGVFFDMTSRGDAQNHADYAARLFDWSLEAIPPAIEGPLTDVWNRQKGRFDICHIFDRAGKRVSVRDLDPDELREWKSELNRKLLHTIRFYYGNFVHGVRRCVIDGIEPAERASESIQFELFEYIYHQILRKESDWVARDLFRAQFRSQSEQVQAHAYDHRQVGCLMLYTSHEVMLDGLLSRPIESGDVLSNANTIIYMGKVRDGMRMGRALHIAKHRGSACDDAIVPFDITDQGIVLQA</sequence>
<dbReference type="Proteomes" id="UP000320496">
    <property type="component" value="Chromosome"/>
</dbReference>
<evidence type="ECO:0000313" key="2">
    <source>
        <dbReference type="EMBL" id="QDU41508.1"/>
    </source>
</evidence>
<reference evidence="2 3" key="1">
    <citation type="submission" date="2019-02" db="EMBL/GenBank/DDBJ databases">
        <title>Deep-cultivation of Planctomycetes and their phenomic and genomic characterization uncovers novel biology.</title>
        <authorList>
            <person name="Wiegand S."/>
            <person name="Jogler M."/>
            <person name="Boedeker C."/>
            <person name="Pinto D."/>
            <person name="Vollmers J."/>
            <person name="Rivas-Marin E."/>
            <person name="Kohn T."/>
            <person name="Peeters S.H."/>
            <person name="Heuer A."/>
            <person name="Rast P."/>
            <person name="Oberbeckmann S."/>
            <person name="Bunk B."/>
            <person name="Jeske O."/>
            <person name="Meyerdierks A."/>
            <person name="Storesund J.E."/>
            <person name="Kallscheuer N."/>
            <person name="Luecker S."/>
            <person name="Lage O.M."/>
            <person name="Pohl T."/>
            <person name="Merkel B.J."/>
            <person name="Hornburger P."/>
            <person name="Mueller R.-W."/>
            <person name="Bruemmer F."/>
            <person name="Labrenz M."/>
            <person name="Spormann A.M."/>
            <person name="Op den Camp H."/>
            <person name="Overmann J."/>
            <person name="Amann R."/>
            <person name="Jetten M.S.M."/>
            <person name="Mascher T."/>
            <person name="Medema M.H."/>
            <person name="Devos D.P."/>
            <person name="Kaster A.-K."/>
            <person name="Ovreas L."/>
            <person name="Rohde M."/>
            <person name="Galperin M.Y."/>
            <person name="Jogler C."/>
        </authorList>
    </citation>
    <scope>NUCLEOTIDE SEQUENCE [LARGE SCALE GENOMIC DNA]</scope>
    <source>
        <strain evidence="2 3">Mal4</strain>
    </source>
</reference>
<dbReference type="InterPro" id="IPR051347">
    <property type="entry name" value="Circadian_clock_KaiC-rel"/>
</dbReference>
<dbReference type="InterPro" id="IPR014774">
    <property type="entry name" value="KaiC-like_dom"/>
</dbReference>
<dbReference type="SUPFAM" id="SSF52540">
    <property type="entry name" value="P-loop containing nucleoside triphosphate hydrolases"/>
    <property type="match status" value="1"/>
</dbReference>
<feature type="domain" description="KaiC-like" evidence="1">
    <location>
        <begin position="37"/>
        <end position="323"/>
    </location>
</feature>
<evidence type="ECO:0000313" key="3">
    <source>
        <dbReference type="Proteomes" id="UP000320496"/>
    </source>
</evidence>
<dbReference type="InterPro" id="IPR027417">
    <property type="entry name" value="P-loop_NTPase"/>
</dbReference>
<protein>
    <submittedName>
        <fullName evidence="2">Circadian clock protein KaiC</fullName>
    </submittedName>
</protein>
<dbReference type="Gene3D" id="3.40.50.300">
    <property type="entry name" value="P-loop containing nucleotide triphosphate hydrolases"/>
    <property type="match status" value="1"/>
</dbReference>